<keyword evidence="6 16" id="KW-0067">ATP-binding</keyword>
<dbReference type="InterPro" id="IPR017441">
    <property type="entry name" value="Protein_kinase_ATP_BS"/>
</dbReference>
<evidence type="ECO:0000256" key="4">
    <source>
        <dbReference type="ARBA" id="ARBA00022741"/>
    </source>
</evidence>
<evidence type="ECO:0000256" key="20">
    <source>
        <dbReference type="SAM" id="MobiDB-lite"/>
    </source>
</evidence>
<keyword evidence="17" id="KW-0479">Metal-binding</keyword>
<dbReference type="Pfam" id="PF07714">
    <property type="entry name" value="PK_Tyr_Ser-Thr"/>
    <property type="match status" value="2"/>
</dbReference>
<evidence type="ECO:0000256" key="2">
    <source>
        <dbReference type="ARBA" id="ARBA00022679"/>
    </source>
</evidence>
<evidence type="ECO:0000256" key="9">
    <source>
        <dbReference type="ARBA" id="ARBA00023137"/>
    </source>
</evidence>
<dbReference type="PANTHER" id="PTHR24416">
    <property type="entry name" value="TYROSINE-PROTEIN KINASE RECEPTOR"/>
    <property type="match status" value="1"/>
</dbReference>
<dbReference type="Gene3D" id="2.60.40.10">
    <property type="entry name" value="Immunoglobulins"/>
    <property type="match status" value="4"/>
</dbReference>
<dbReference type="PANTHER" id="PTHR24416:SF600">
    <property type="entry name" value="PDGF- AND VEGF-RECEPTOR RELATED, ISOFORM J"/>
    <property type="match status" value="1"/>
</dbReference>
<keyword evidence="25" id="KW-1185">Reference proteome</keyword>
<dbReference type="Pfam" id="PF07679">
    <property type="entry name" value="I-set"/>
    <property type="match status" value="1"/>
</dbReference>
<keyword evidence="4 16" id="KW-0547">Nucleotide-binding</keyword>
<dbReference type="InterPro" id="IPR003598">
    <property type="entry name" value="Ig_sub2"/>
</dbReference>
<feature type="compositionally biased region" description="Low complexity" evidence="20">
    <location>
        <begin position="1311"/>
        <end position="1321"/>
    </location>
</feature>
<dbReference type="InterPro" id="IPR003599">
    <property type="entry name" value="Ig_sub"/>
</dbReference>
<dbReference type="Pfam" id="PF13927">
    <property type="entry name" value="Ig_3"/>
    <property type="match status" value="1"/>
</dbReference>
<feature type="compositionally biased region" description="Polar residues" evidence="20">
    <location>
        <begin position="907"/>
        <end position="924"/>
    </location>
</feature>
<keyword evidence="2" id="KW-0808">Transferase</keyword>
<feature type="region of interest" description="Disordered" evidence="20">
    <location>
        <begin position="1231"/>
        <end position="1268"/>
    </location>
</feature>
<dbReference type="FunFam" id="1.10.510.10:FF:000554">
    <property type="entry name" value="Predicted protein"/>
    <property type="match status" value="1"/>
</dbReference>
<dbReference type="Proteomes" id="UP001381693">
    <property type="component" value="Unassembled WGS sequence"/>
</dbReference>
<dbReference type="SUPFAM" id="SSF48726">
    <property type="entry name" value="Immunoglobulin"/>
    <property type="match status" value="4"/>
</dbReference>
<feature type="compositionally biased region" description="Basic and acidic residues" evidence="20">
    <location>
        <begin position="881"/>
        <end position="892"/>
    </location>
</feature>
<evidence type="ECO:0000256" key="14">
    <source>
        <dbReference type="ARBA" id="ARBA00051243"/>
    </source>
</evidence>
<dbReference type="SMART" id="SM00408">
    <property type="entry name" value="IGc2"/>
    <property type="match status" value="2"/>
</dbReference>
<keyword evidence="17" id="KW-0460">Magnesium</keyword>
<evidence type="ECO:0000256" key="16">
    <source>
        <dbReference type="PIRSR" id="PIRSR000615-2"/>
    </source>
</evidence>
<feature type="domain" description="Ig-like" evidence="23">
    <location>
        <begin position="47"/>
        <end position="146"/>
    </location>
</feature>
<dbReference type="Gene3D" id="1.10.510.10">
    <property type="entry name" value="Transferase(Phosphotransferase) domain 1"/>
    <property type="match status" value="1"/>
</dbReference>
<protein>
    <recommendedName>
        <fullName evidence="26">Vascular endothelial growth factor receptor 1</fullName>
    </recommendedName>
</protein>
<dbReference type="InterPro" id="IPR011009">
    <property type="entry name" value="Kinase-like_dom_sf"/>
</dbReference>
<dbReference type="Gene3D" id="3.30.200.20">
    <property type="entry name" value="Phosphorylase Kinase, domain 1"/>
    <property type="match status" value="1"/>
</dbReference>
<dbReference type="GO" id="GO:0046872">
    <property type="term" value="F:metal ion binding"/>
    <property type="evidence" value="ECO:0007669"/>
    <property type="project" value="UniProtKB-KW"/>
</dbReference>
<dbReference type="GO" id="GO:0007169">
    <property type="term" value="P:cell surface receptor protein tyrosine kinase signaling pathway"/>
    <property type="evidence" value="ECO:0007669"/>
    <property type="project" value="TreeGrafter"/>
</dbReference>
<evidence type="ECO:0000256" key="8">
    <source>
        <dbReference type="ARBA" id="ARBA00023136"/>
    </source>
</evidence>
<dbReference type="InterPro" id="IPR013783">
    <property type="entry name" value="Ig-like_fold"/>
</dbReference>
<dbReference type="GO" id="GO:0005524">
    <property type="term" value="F:ATP binding"/>
    <property type="evidence" value="ECO:0007669"/>
    <property type="project" value="UniProtKB-UniRule"/>
</dbReference>
<feature type="transmembrane region" description="Helical" evidence="21">
    <location>
        <begin position="577"/>
        <end position="597"/>
    </location>
</feature>
<reference evidence="24 25" key="1">
    <citation type="submission" date="2023-11" db="EMBL/GenBank/DDBJ databases">
        <title>Halocaridina rubra genome assembly.</title>
        <authorList>
            <person name="Smith C."/>
        </authorList>
    </citation>
    <scope>NUCLEOTIDE SEQUENCE [LARGE SCALE GENOMIC DNA]</scope>
    <source>
        <strain evidence="24">EP-1</strain>
        <tissue evidence="24">Whole</tissue>
    </source>
</reference>
<dbReference type="GO" id="GO:0043235">
    <property type="term" value="C:receptor complex"/>
    <property type="evidence" value="ECO:0007669"/>
    <property type="project" value="TreeGrafter"/>
</dbReference>
<feature type="binding site" evidence="17">
    <location>
        <position position="1010"/>
    </location>
    <ligand>
        <name>Mg(2+)</name>
        <dbReference type="ChEBI" id="CHEBI:18420"/>
    </ligand>
</feature>
<feature type="region of interest" description="Disordered" evidence="20">
    <location>
        <begin position="1285"/>
        <end position="1358"/>
    </location>
</feature>
<evidence type="ECO:0000259" key="22">
    <source>
        <dbReference type="PROSITE" id="PS50011"/>
    </source>
</evidence>
<proteinExistence type="predicted"/>
<dbReference type="PIRSF" id="PIRSF000615">
    <property type="entry name" value="TyrPK_CSF1-R"/>
    <property type="match status" value="1"/>
</dbReference>
<evidence type="ECO:0000256" key="10">
    <source>
        <dbReference type="ARBA" id="ARBA00023157"/>
    </source>
</evidence>
<dbReference type="GO" id="GO:0004714">
    <property type="term" value="F:transmembrane receptor protein tyrosine kinase activity"/>
    <property type="evidence" value="ECO:0007669"/>
    <property type="project" value="UniProtKB-EC"/>
</dbReference>
<evidence type="ECO:0008006" key="26">
    <source>
        <dbReference type="Google" id="ProtNLM"/>
    </source>
</evidence>
<evidence type="ECO:0000256" key="1">
    <source>
        <dbReference type="ARBA" id="ARBA00004167"/>
    </source>
</evidence>
<dbReference type="GO" id="GO:0005886">
    <property type="term" value="C:plasma membrane"/>
    <property type="evidence" value="ECO:0007669"/>
    <property type="project" value="TreeGrafter"/>
</dbReference>
<dbReference type="InterPro" id="IPR007110">
    <property type="entry name" value="Ig-like_dom"/>
</dbReference>
<evidence type="ECO:0000256" key="6">
    <source>
        <dbReference type="ARBA" id="ARBA00022840"/>
    </source>
</evidence>
<evidence type="ECO:0000256" key="7">
    <source>
        <dbReference type="ARBA" id="ARBA00022989"/>
    </source>
</evidence>
<keyword evidence="7 21" id="KW-1133">Transmembrane helix</keyword>
<feature type="compositionally biased region" description="Polar residues" evidence="20">
    <location>
        <begin position="825"/>
        <end position="841"/>
    </location>
</feature>
<feature type="domain" description="Ig-like" evidence="23">
    <location>
        <begin position="467"/>
        <end position="565"/>
    </location>
</feature>
<feature type="compositionally biased region" description="Polar residues" evidence="20">
    <location>
        <begin position="859"/>
        <end position="871"/>
    </location>
</feature>
<feature type="domain" description="Protein kinase" evidence="22">
    <location>
        <begin position="652"/>
        <end position="1140"/>
    </location>
</feature>
<dbReference type="EMBL" id="JAXCGZ010005787">
    <property type="protein sequence ID" value="KAK7080793.1"/>
    <property type="molecule type" value="Genomic_DNA"/>
</dbReference>
<evidence type="ECO:0000256" key="3">
    <source>
        <dbReference type="ARBA" id="ARBA00022692"/>
    </source>
</evidence>
<dbReference type="InterPro" id="IPR000719">
    <property type="entry name" value="Prot_kinase_dom"/>
</dbReference>
<keyword evidence="9" id="KW-0829">Tyrosine-protein kinase</keyword>
<evidence type="ECO:0000256" key="19">
    <source>
        <dbReference type="PROSITE-ProRule" id="PRU10141"/>
    </source>
</evidence>
<name>A0AAN8XFX3_HALRR</name>
<evidence type="ECO:0000256" key="15">
    <source>
        <dbReference type="PIRSR" id="PIRSR000615-1"/>
    </source>
</evidence>
<keyword evidence="12" id="KW-0325">Glycoprotein</keyword>
<dbReference type="InterPro" id="IPR001245">
    <property type="entry name" value="Ser-Thr/Tyr_kinase_cat_dom"/>
</dbReference>
<feature type="region of interest" description="Disordered" evidence="20">
    <location>
        <begin position="803"/>
        <end position="924"/>
    </location>
</feature>
<evidence type="ECO:0000256" key="11">
    <source>
        <dbReference type="ARBA" id="ARBA00023170"/>
    </source>
</evidence>
<organism evidence="24 25">
    <name type="scientific">Halocaridina rubra</name>
    <name type="common">Hawaiian red shrimp</name>
    <dbReference type="NCBI Taxonomy" id="373956"/>
    <lineage>
        <taxon>Eukaryota</taxon>
        <taxon>Metazoa</taxon>
        <taxon>Ecdysozoa</taxon>
        <taxon>Arthropoda</taxon>
        <taxon>Crustacea</taxon>
        <taxon>Multicrustacea</taxon>
        <taxon>Malacostraca</taxon>
        <taxon>Eumalacostraca</taxon>
        <taxon>Eucarida</taxon>
        <taxon>Decapoda</taxon>
        <taxon>Pleocyemata</taxon>
        <taxon>Caridea</taxon>
        <taxon>Atyoidea</taxon>
        <taxon>Atyidae</taxon>
        <taxon>Halocaridina</taxon>
    </lineage>
</organism>
<dbReference type="PROSITE" id="PS50835">
    <property type="entry name" value="IG_LIKE"/>
    <property type="match status" value="3"/>
</dbReference>
<keyword evidence="11" id="KW-0675">Receptor</keyword>
<dbReference type="InterPro" id="IPR050122">
    <property type="entry name" value="RTK"/>
</dbReference>
<dbReference type="InterPro" id="IPR036179">
    <property type="entry name" value="Ig-like_dom_sf"/>
</dbReference>
<feature type="compositionally biased region" description="Polar residues" evidence="20">
    <location>
        <begin position="1328"/>
        <end position="1342"/>
    </location>
</feature>
<feature type="domain" description="Ig-like" evidence="23">
    <location>
        <begin position="253"/>
        <end position="355"/>
    </location>
</feature>
<comment type="caution">
    <text evidence="24">The sequence shown here is derived from an EMBL/GenBank/DDBJ whole genome shotgun (WGS) entry which is preliminary data.</text>
</comment>
<evidence type="ECO:0000256" key="21">
    <source>
        <dbReference type="SAM" id="Phobius"/>
    </source>
</evidence>
<feature type="binding site" evidence="17">
    <location>
        <position position="1023"/>
    </location>
    <ligand>
        <name>Mg(2+)</name>
        <dbReference type="ChEBI" id="CHEBI:18420"/>
    </ligand>
</feature>
<keyword evidence="8 21" id="KW-0472">Membrane</keyword>
<sequence length="1358" mass="152651">ISSSSQVQWDPRIGFVLRNLAVQNSGYYECNTMDFPDQYGVFVTVDPETTTIPKPAITWEQNQHFVVGHGFRLTCNVILEREVAFHWTLPNPDAEFTVSKSISTRNSADRLGTLHILNATLKDSGEYKCLVTSKGMASNEETRLIEIAESLNWYINITSVPKIVVMEGEPLAWKAEVRAFPPDPEIIYRDWNGREIKESEMVATEHNSNTAESWLRINKTTARNFGNYTIEAILDGGRIRDSETVFVKVKSKPHTSMHGVNDWVGAGEKLLVTCHSVGFPLGNMSWSYKTCPDGELFCIATYERFLPESENITEPPPGNVRNISIPFQPQESGILRCEATNEHGSTYANASVCISDVGGSFVFRYTGEGNTENFTSASTNLDVIENDLDFHLLCGATKFNYKNVSMIQPETGLEMTIKESNYSRTYEMSARKVTKSLEGKYACLATQHGLNTPKSRELVLKVLDEKPVVFERSNMKPEGNEVMVGENEPLSLNCTVLGTPNPTILWFKDNKPLYADSDFFNNNTVVLSADHQRIYLKYVFQEHEGDYKCIAENRLNTIEGFLMVTSAHNSLSTGSKVGLAIAGIGIFILFVVVVYLVRRVKRERRFRKSFRQNELFLFEKGNIGQLNTDCTADEQAELLPYDPVWEVNKEDITLGKQLGAGAFGRVVKATVTGLEEDKAKSVVAIKMCKSQADQSQVKALALELKIMIHLGQHLNIVNLMGAYTVNIGKGELWILVEYCRFGNLLTFMHKHRNHFINQIDPSTGKIDLLKNYPDPVGLVSPTPSGPRGYNTGPVLDMDGYIAPRPSKFNLSSPPQRNKYDELPQSPKSPTGSSNGSFPTDGTRQHVDNPMYRMGIVPSVSVNPDGEQSSYQKPRLNSLPSRDTESKQVESKTHSSSYSDPSNRKRLLSTTQSETGSIRYSPGNLNITNTDMTTVPNFSLLSPLSPTDSNHTSEMGLDSRGNPFHSDCGIVPAVTAPFTTSDIVCWAWQVAQGMDYLSSRKVLHGDLAARNLLLSDDNVVKISDFGLSRDMYKKDVYMKKGDDLMPIKWMSIEAIRDRIFSTQSDVWAYGVTLWELFTLGSTPYPGIEVNKDFLSLIEEGHRMNQPKYANKEIYDILLSCWEYNPNDRPTFEMCADQLGVLMLPDLREQYATKNDVYIRMNEERFKNETDYLNMCSSPNYENLTKGEEESRLHYVNVGESVDNESRGHYLHMKSPDLIHYSTVGENPIGEIANQDDNPSKLHYLPMRSSQSAPSPMVDVFSPRPNDVQRFTYGDQKQENFDQLSQLAEEEEDDSQIQSRKDNSGDDLETEKSSLINSISTSSSKEDITGSISKSNSFEKLNSQIDEENTENNRPIYMNI</sequence>
<dbReference type="InterPro" id="IPR013098">
    <property type="entry name" value="Ig_I-set"/>
</dbReference>
<feature type="active site" description="Proton acceptor" evidence="15">
    <location>
        <position position="1005"/>
    </location>
</feature>
<dbReference type="PROSITE" id="PS00109">
    <property type="entry name" value="PROTEIN_KINASE_TYR"/>
    <property type="match status" value="1"/>
</dbReference>
<evidence type="ECO:0000256" key="18">
    <source>
        <dbReference type="PIRSR" id="PIRSR000615-4"/>
    </source>
</evidence>
<gene>
    <name evidence="24" type="ORF">SK128_024462</name>
</gene>
<dbReference type="SUPFAM" id="SSF56112">
    <property type="entry name" value="Protein kinase-like (PK-like)"/>
    <property type="match status" value="1"/>
</dbReference>
<feature type="binding site" evidence="16">
    <location>
        <position position="1009"/>
    </location>
    <ligand>
        <name>ATP</name>
        <dbReference type="ChEBI" id="CHEBI:30616"/>
    </ligand>
</feature>
<evidence type="ECO:0000256" key="12">
    <source>
        <dbReference type="ARBA" id="ARBA00023180"/>
    </source>
</evidence>
<comment type="catalytic activity">
    <reaction evidence="14">
        <text>L-tyrosyl-[protein] + ATP = O-phospho-L-tyrosyl-[protein] + ADP + H(+)</text>
        <dbReference type="Rhea" id="RHEA:10596"/>
        <dbReference type="Rhea" id="RHEA-COMP:10136"/>
        <dbReference type="Rhea" id="RHEA-COMP:20101"/>
        <dbReference type="ChEBI" id="CHEBI:15378"/>
        <dbReference type="ChEBI" id="CHEBI:30616"/>
        <dbReference type="ChEBI" id="CHEBI:46858"/>
        <dbReference type="ChEBI" id="CHEBI:61978"/>
        <dbReference type="ChEBI" id="CHEBI:456216"/>
        <dbReference type="EC" id="2.7.10.1"/>
    </reaction>
</comment>
<dbReference type="SMART" id="SM00409">
    <property type="entry name" value="IG"/>
    <property type="match status" value="4"/>
</dbReference>
<evidence type="ECO:0000313" key="25">
    <source>
        <dbReference type="Proteomes" id="UP001381693"/>
    </source>
</evidence>
<keyword evidence="10" id="KW-1015">Disulfide bond</keyword>
<keyword evidence="13" id="KW-0393">Immunoglobulin domain</keyword>
<dbReference type="PROSITE" id="PS00107">
    <property type="entry name" value="PROTEIN_KINASE_ATP"/>
    <property type="match status" value="1"/>
</dbReference>
<evidence type="ECO:0000313" key="24">
    <source>
        <dbReference type="EMBL" id="KAK7080793.1"/>
    </source>
</evidence>
<dbReference type="PROSITE" id="PS50011">
    <property type="entry name" value="PROTEIN_KINASE_DOM"/>
    <property type="match status" value="1"/>
</dbReference>
<evidence type="ECO:0000256" key="13">
    <source>
        <dbReference type="ARBA" id="ARBA00023319"/>
    </source>
</evidence>
<evidence type="ECO:0000259" key="23">
    <source>
        <dbReference type="PROSITE" id="PS50835"/>
    </source>
</evidence>
<keyword evidence="5" id="KW-0418">Kinase</keyword>
<feature type="site" description="Important for interaction with phosphotyrosine-binding proteins" evidence="18">
    <location>
        <position position="1149"/>
    </location>
</feature>
<comment type="subcellular location">
    <subcellularLocation>
        <location evidence="1">Membrane</location>
        <topology evidence="1">Single-pass membrane protein</topology>
    </subcellularLocation>
</comment>
<feature type="binding site" evidence="16">
    <location>
        <begin position="659"/>
        <end position="666"/>
    </location>
    <ligand>
        <name>ATP</name>
        <dbReference type="ChEBI" id="CHEBI:30616"/>
    </ligand>
</feature>
<feature type="binding site" evidence="16 19">
    <location>
        <position position="686"/>
    </location>
    <ligand>
        <name>ATP</name>
        <dbReference type="ChEBI" id="CHEBI:30616"/>
    </ligand>
</feature>
<keyword evidence="3 21" id="KW-0812">Transmembrane</keyword>
<evidence type="ECO:0000256" key="5">
    <source>
        <dbReference type="ARBA" id="ARBA00022777"/>
    </source>
</evidence>
<evidence type="ECO:0000256" key="17">
    <source>
        <dbReference type="PIRSR" id="PIRSR000615-3"/>
    </source>
</evidence>
<dbReference type="InterPro" id="IPR008266">
    <property type="entry name" value="Tyr_kinase_AS"/>
</dbReference>
<accession>A0AAN8XFX3</accession>
<feature type="non-terminal residue" evidence="24">
    <location>
        <position position="1"/>
    </location>
</feature>